<dbReference type="Gene3D" id="3.40.50.1980">
    <property type="entry name" value="Nitrogenase molybdenum iron protein domain"/>
    <property type="match status" value="3"/>
</dbReference>
<keyword evidence="5" id="KW-0864">Zinc transport</keyword>
<accession>A0A1N7M1M2</accession>
<evidence type="ECO:0000256" key="7">
    <source>
        <dbReference type="SAM" id="SignalP"/>
    </source>
</evidence>
<dbReference type="InterPro" id="IPR050492">
    <property type="entry name" value="Bact_metal-bind_prot9"/>
</dbReference>
<dbReference type="OrthoDB" id="7346865at2"/>
<feature type="compositionally biased region" description="Basic and acidic residues" evidence="6">
    <location>
        <begin position="162"/>
        <end position="189"/>
    </location>
</feature>
<dbReference type="PANTHER" id="PTHR42953:SF3">
    <property type="entry name" value="HIGH-AFFINITY ZINC UPTAKE SYSTEM PROTEIN ZNUA"/>
    <property type="match status" value="1"/>
</dbReference>
<sequence length="355" mass="37661">MLRPIPCSLLALTLGAMPAWADAPRAVADIPPVGALVQMVLGDLGTAEVLLPPNADPHSFQLRPSQAALLASTAPLFRVGPKLTPWLDAHALEARPEGAVTPAPLLERIPGLVRDFGADHAEDEHDDHEQDDHADHAADDHGAHEHDAHDDHDTPAPGAAAEADHDHEAADHAEDAHEHHHHEGVDPHAWLDPKVAEAWLGLIAEDMATADPAHAETYRANARAAQDRIAALIPEVRALLAPAAGRPFVTQHAAYGYFAHRFDLDVAGAISPGDAAPPSAARLREVQATLRQEGVVCLFPEIRNDPARAALLIEGTDVRLGGALDPVGSALEQGPDLYPDLIRGMAQTLTACLKP</sequence>
<feature type="region of interest" description="Disordered" evidence="6">
    <location>
        <begin position="121"/>
        <end position="189"/>
    </location>
</feature>
<dbReference type="RefSeq" id="WP_076366033.1">
    <property type="nucleotide sequence ID" value="NZ_FTOM01000005.1"/>
</dbReference>
<comment type="similarity">
    <text evidence="1">Belongs to the bacterial solute-binding protein 9 family.</text>
</comment>
<evidence type="ECO:0000256" key="5">
    <source>
        <dbReference type="ARBA" id="ARBA00022906"/>
    </source>
</evidence>
<feature type="signal peptide" evidence="7">
    <location>
        <begin position="1"/>
        <end position="21"/>
    </location>
</feature>
<reference evidence="9" key="1">
    <citation type="submission" date="2017-01" db="EMBL/GenBank/DDBJ databases">
        <authorList>
            <person name="Varghese N."/>
            <person name="Submissions S."/>
        </authorList>
    </citation>
    <scope>NUCLEOTIDE SEQUENCE [LARGE SCALE GENOMIC DNA]</scope>
    <source>
        <strain evidence="9">DSM 18714</strain>
    </source>
</reference>
<dbReference type="PANTHER" id="PTHR42953">
    <property type="entry name" value="HIGH-AFFINITY ZINC UPTAKE SYSTEM PROTEIN ZNUA-RELATED"/>
    <property type="match status" value="1"/>
</dbReference>
<dbReference type="Pfam" id="PF01297">
    <property type="entry name" value="ZnuA"/>
    <property type="match status" value="1"/>
</dbReference>
<evidence type="ECO:0000256" key="6">
    <source>
        <dbReference type="SAM" id="MobiDB-lite"/>
    </source>
</evidence>
<protein>
    <recommendedName>
        <fullName evidence="2">High-affinity zinc uptake system protein ZnuA</fullName>
    </recommendedName>
</protein>
<dbReference type="Proteomes" id="UP000186098">
    <property type="component" value="Unassembled WGS sequence"/>
</dbReference>
<feature type="chain" id="PRO_5009943423" description="High-affinity zinc uptake system protein ZnuA" evidence="7">
    <location>
        <begin position="22"/>
        <end position="355"/>
    </location>
</feature>
<evidence type="ECO:0000313" key="9">
    <source>
        <dbReference type="Proteomes" id="UP000186098"/>
    </source>
</evidence>
<keyword evidence="5" id="KW-0862">Zinc</keyword>
<dbReference type="GO" id="GO:0046872">
    <property type="term" value="F:metal ion binding"/>
    <property type="evidence" value="ECO:0007669"/>
    <property type="project" value="InterPro"/>
</dbReference>
<dbReference type="InterPro" id="IPR006127">
    <property type="entry name" value="ZnuA-like"/>
</dbReference>
<dbReference type="STRING" id="407234.SAMN05421795_10547"/>
<keyword evidence="4 7" id="KW-0732">Signal</keyword>
<dbReference type="SUPFAM" id="SSF53807">
    <property type="entry name" value="Helical backbone' metal receptor"/>
    <property type="match status" value="1"/>
</dbReference>
<evidence type="ECO:0000313" key="8">
    <source>
        <dbReference type="EMBL" id="SIS79831.1"/>
    </source>
</evidence>
<keyword evidence="3" id="KW-0813">Transport</keyword>
<name>A0A1N7M1M2_9RHOB</name>
<keyword evidence="9" id="KW-1185">Reference proteome</keyword>
<dbReference type="GO" id="GO:0006829">
    <property type="term" value="P:zinc ion transport"/>
    <property type="evidence" value="ECO:0007669"/>
    <property type="project" value="UniProtKB-KW"/>
</dbReference>
<dbReference type="AlphaFoldDB" id="A0A1N7M1M2"/>
<proteinExistence type="inferred from homology"/>
<organism evidence="8 9">
    <name type="scientific">Phaeovulum vinaykumarii</name>
    <dbReference type="NCBI Taxonomy" id="407234"/>
    <lineage>
        <taxon>Bacteria</taxon>
        <taxon>Pseudomonadati</taxon>
        <taxon>Pseudomonadota</taxon>
        <taxon>Alphaproteobacteria</taxon>
        <taxon>Rhodobacterales</taxon>
        <taxon>Paracoccaceae</taxon>
        <taxon>Phaeovulum</taxon>
    </lineage>
</organism>
<dbReference type="EMBL" id="FTOM01000005">
    <property type="protein sequence ID" value="SIS79831.1"/>
    <property type="molecule type" value="Genomic_DNA"/>
</dbReference>
<evidence type="ECO:0000256" key="4">
    <source>
        <dbReference type="ARBA" id="ARBA00022729"/>
    </source>
</evidence>
<evidence type="ECO:0000256" key="3">
    <source>
        <dbReference type="ARBA" id="ARBA00022448"/>
    </source>
</evidence>
<evidence type="ECO:0000256" key="2">
    <source>
        <dbReference type="ARBA" id="ARBA00015915"/>
    </source>
</evidence>
<feature type="compositionally biased region" description="Basic and acidic residues" evidence="6">
    <location>
        <begin position="121"/>
        <end position="154"/>
    </location>
</feature>
<evidence type="ECO:0000256" key="1">
    <source>
        <dbReference type="ARBA" id="ARBA00011028"/>
    </source>
</evidence>
<gene>
    <name evidence="8" type="ORF">SAMN05421795_10547</name>
</gene>
<keyword evidence="5" id="KW-0406">Ion transport</keyword>